<protein>
    <submittedName>
        <fullName evidence="1">Uncharacterized protein</fullName>
    </submittedName>
</protein>
<organism evidence="1 2">
    <name type="scientific">Daphnia magna</name>
    <dbReference type="NCBI Taxonomy" id="35525"/>
    <lineage>
        <taxon>Eukaryota</taxon>
        <taxon>Metazoa</taxon>
        <taxon>Ecdysozoa</taxon>
        <taxon>Arthropoda</taxon>
        <taxon>Crustacea</taxon>
        <taxon>Branchiopoda</taxon>
        <taxon>Diplostraca</taxon>
        <taxon>Cladocera</taxon>
        <taxon>Anomopoda</taxon>
        <taxon>Daphniidae</taxon>
        <taxon>Daphnia</taxon>
    </lineage>
</organism>
<accession>A0ABQ9ZDG6</accession>
<gene>
    <name evidence="1" type="ORF">OUZ56_020081</name>
</gene>
<name>A0ABQ9ZDG6_9CRUS</name>
<proteinExistence type="predicted"/>
<evidence type="ECO:0000313" key="2">
    <source>
        <dbReference type="Proteomes" id="UP001234178"/>
    </source>
</evidence>
<reference evidence="1 2" key="1">
    <citation type="journal article" date="2023" name="Nucleic Acids Res.">
        <title>The hologenome of Daphnia magna reveals possible DNA methylation and microbiome-mediated evolution of the host genome.</title>
        <authorList>
            <person name="Chaturvedi A."/>
            <person name="Li X."/>
            <person name="Dhandapani V."/>
            <person name="Marshall H."/>
            <person name="Kissane S."/>
            <person name="Cuenca-Cambronero M."/>
            <person name="Asole G."/>
            <person name="Calvet F."/>
            <person name="Ruiz-Romero M."/>
            <person name="Marangio P."/>
            <person name="Guigo R."/>
            <person name="Rago D."/>
            <person name="Mirbahai L."/>
            <person name="Eastwood N."/>
            <person name="Colbourne J.K."/>
            <person name="Zhou J."/>
            <person name="Mallon E."/>
            <person name="Orsini L."/>
        </authorList>
    </citation>
    <scope>NUCLEOTIDE SEQUENCE [LARGE SCALE GENOMIC DNA]</scope>
    <source>
        <strain evidence="1">LRV0_1</strain>
    </source>
</reference>
<dbReference type="Proteomes" id="UP001234178">
    <property type="component" value="Unassembled WGS sequence"/>
</dbReference>
<keyword evidence="2" id="KW-1185">Reference proteome</keyword>
<sequence>MVIGYLQAISRYICEMITPNGTVKPVEVRANCHSEWSLKRWKIVKFLLEDYEIFHKVQDQVAPEKTVAGAERFQQNEEFNYSEGSIN</sequence>
<dbReference type="EMBL" id="JAOYFB010000003">
    <property type="protein sequence ID" value="KAK4010963.1"/>
    <property type="molecule type" value="Genomic_DNA"/>
</dbReference>
<evidence type="ECO:0000313" key="1">
    <source>
        <dbReference type="EMBL" id="KAK4010963.1"/>
    </source>
</evidence>
<comment type="caution">
    <text evidence="1">The sequence shown here is derived from an EMBL/GenBank/DDBJ whole genome shotgun (WGS) entry which is preliminary data.</text>
</comment>